<dbReference type="OrthoDB" id="192832at2759"/>
<comment type="catalytic activity">
    <reaction evidence="1">
        <text>Endohydrolysis of (1-&gt;3)- or (1-&gt;4)-linkages in beta-D-glucans when the glucose residue whose reducing group is involved in the linkage to be hydrolyzed is itself substituted at C-3.</text>
        <dbReference type="EC" id="3.2.1.6"/>
    </reaction>
</comment>
<keyword evidence="4" id="KW-0378">Hydrolase</keyword>
<dbReference type="GeneID" id="8501218"/>
<protein>
    <recommendedName>
        <fullName evidence="3">endo-1,3(4)-beta-glucanase</fullName>
        <ecNumber evidence="3">3.2.1.6</ecNumber>
    </recommendedName>
</protein>
<dbReference type="InterPro" id="IPR013320">
    <property type="entry name" value="ConA-like_dom_sf"/>
</dbReference>
<evidence type="ECO:0000256" key="3">
    <source>
        <dbReference type="ARBA" id="ARBA00012599"/>
    </source>
</evidence>
<dbReference type="CDD" id="cd02181">
    <property type="entry name" value="GH16_fungal_Lam16A_glucanase"/>
    <property type="match status" value="1"/>
</dbReference>
<feature type="region of interest" description="Disordered" evidence="6">
    <location>
        <begin position="497"/>
        <end position="526"/>
    </location>
</feature>
<accession>A0A179V0V6</accession>
<dbReference type="PANTHER" id="PTHR10963:SF24">
    <property type="entry name" value="GLYCOSIDASE C21B10.07-RELATED"/>
    <property type="match status" value="1"/>
</dbReference>
<feature type="compositionally biased region" description="Low complexity" evidence="6">
    <location>
        <begin position="317"/>
        <end position="355"/>
    </location>
</feature>
<dbReference type="KEGG" id="bgh:BDBG_09044"/>
<proteinExistence type="inferred from homology"/>
<keyword evidence="7" id="KW-0732">Signal</keyword>
<evidence type="ECO:0000313" key="10">
    <source>
        <dbReference type="Proteomes" id="UP000002038"/>
    </source>
</evidence>
<dbReference type="Pfam" id="PF26113">
    <property type="entry name" value="GH16_XgeA"/>
    <property type="match status" value="1"/>
</dbReference>
<dbReference type="VEuPathDB" id="FungiDB:BDBG_09044"/>
<reference evidence="10" key="1">
    <citation type="journal article" date="2015" name="PLoS Genet.">
        <title>The dynamic genome and transcriptome of the human fungal pathogen Blastomyces and close relative Emmonsia.</title>
        <authorList>
            <person name="Munoz J.F."/>
            <person name="Gauthier G.M."/>
            <person name="Desjardins C.A."/>
            <person name="Gallo J.E."/>
            <person name="Holder J."/>
            <person name="Sullivan T.D."/>
            <person name="Marty A.J."/>
            <person name="Carmen J.C."/>
            <person name="Chen Z."/>
            <person name="Ding L."/>
            <person name="Gujja S."/>
            <person name="Magrini V."/>
            <person name="Misas E."/>
            <person name="Mitreva M."/>
            <person name="Priest M."/>
            <person name="Saif S."/>
            <person name="Whiston E.A."/>
            <person name="Young S."/>
            <person name="Zeng Q."/>
            <person name="Goldman W.E."/>
            <person name="Mardis E.R."/>
            <person name="Taylor J.W."/>
            <person name="McEwen J.G."/>
            <person name="Clay O.K."/>
            <person name="Klein B.S."/>
            <person name="Cuomo C.A."/>
        </authorList>
    </citation>
    <scope>NUCLEOTIDE SEQUENCE [LARGE SCALE GENOMIC DNA]</scope>
    <source>
        <strain evidence="10">SLH14081</strain>
    </source>
</reference>
<dbReference type="InterPro" id="IPR050546">
    <property type="entry name" value="Glycosyl_Hydrlase_16"/>
</dbReference>
<feature type="compositionally biased region" description="Polar residues" evidence="6">
    <location>
        <begin position="356"/>
        <end position="371"/>
    </location>
</feature>
<feature type="compositionally biased region" description="Polar residues" evidence="6">
    <location>
        <begin position="454"/>
        <end position="468"/>
    </location>
</feature>
<name>A0A179V0V6_BLAGS</name>
<dbReference type="STRING" id="559298.A0A179V0V6"/>
<keyword evidence="5" id="KW-0326">Glycosidase</keyword>
<dbReference type="EC" id="3.2.1.6" evidence="3"/>
<evidence type="ECO:0000259" key="8">
    <source>
        <dbReference type="PROSITE" id="PS51762"/>
    </source>
</evidence>
<feature type="signal peptide" evidence="7">
    <location>
        <begin position="1"/>
        <end position="18"/>
    </location>
</feature>
<dbReference type="RefSeq" id="XP_002620633.1">
    <property type="nucleotide sequence ID" value="XM_002620587.2"/>
</dbReference>
<feature type="domain" description="GH16" evidence="8">
    <location>
        <begin position="15"/>
        <end position="278"/>
    </location>
</feature>
<dbReference type="InterPro" id="IPR000757">
    <property type="entry name" value="Beta-glucanase-like"/>
</dbReference>
<evidence type="ECO:0000256" key="4">
    <source>
        <dbReference type="ARBA" id="ARBA00022801"/>
    </source>
</evidence>
<dbReference type="SUPFAM" id="SSF49899">
    <property type="entry name" value="Concanavalin A-like lectins/glucanases"/>
    <property type="match status" value="1"/>
</dbReference>
<keyword evidence="10" id="KW-1185">Reference proteome</keyword>
<dbReference type="EMBL" id="GG657480">
    <property type="protein sequence ID" value="OAT13935.1"/>
    <property type="molecule type" value="Genomic_DNA"/>
</dbReference>
<comment type="similarity">
    <text evidence="2">Belongs to the glycosyl hydrolase 16 family.</text>
</comment>
<evidence type="ECO:0000256" key="5">
    <source>
        <dbReference type="ARBA" id="ARBA00023295"/>
    </source>
</evidence>
<dbReference type="Proteomes" id="UP000002038">
    <property type="component" value="Unassembled WGS sequence"/>
</dbReference>
<evidence type="ECO:0000256" key="1">
    <source>
        <dbReference type="ARBA" id="ARBA00000124"/>
    </source>
</evidence>
<feature type="chain" id="PRO_5008107657" description="endo-1,3(4)-beta-glucanase" evidence="7">
    <location>
        <begin position="19"/>
        <end position="526"/>
    </location>
</feature>
<dbReference type="GO" id="GO:0052861">
    <property type="term" value="F:endo-1,3(4)-beta-glucanase activity"/>
    <property type="evidence" value="ECO:0007669"/>
    <property type="project" value="UniProtKB-EC"/>
</dbReference>
<feature type="region of interest" description="Disordered" evidence="6">
    <location>
        <begin position="314"/>
        <end position="476"/>
    </location>
</feature>
<dbReference type="Gene3D" id="2.60.120.200">
    <property type="match status" value="1"/>
</dbReference>
<sequence>MRATKLALLAALAKLSTGAYVLQDDYQPSNFFDDFAFFDGPDPSNAYVTYVDKSKALRDGLASNNNDFVYLGVDHQNVARGRGRESVRLETKKSYKHGLIVADISHMPGNICGTWPAFWATGATWPDDGEFDIIEGVNKQNKNVVALHTTAGCKVEDNNKYSGILVTKDCDVYSPNQPSNQGCLFRAPSATSYGTAFNSIGGGVYATEWTSDSISVWFFPRYQIPSNINDENPDPSTWPRPIAHFTGCEFDKFFQEQRIIFNTAFCGDWAKATWNENGCAAGGRTCEDYVKNNPWAFSEAFWSINYMKVFQNKQGDTSTSTTTSSTSSTSSSSTEAPTTTMTTSSTYEPSVSSSTAPEPSQSASTPSEYPQPSTAEPTASSSSYPKSSFASTDSPVPTDYPVPSSEEPTVPSATYSESSPVPTDYPVPSSDEPTVPSATYSESLPSASAPSEYPTGTASVDPTDVSSCTPPPTQSCITYTTKTTIAIVVTAPESYKEAIPTESAEDETEPAAYPTEPAGYPTNDKY</sequence>
<evidence type="ECO:0000256" key="7">
    <source>
        <dbReference type="SAM" id="SignalP"/>
    </source>
</evidence>
<dbReference type="PANTHER" id="PTHR10963">
    <property type="entry name" value="GLYCOSYL HYDROLASE-RELATED"/>
    <property type="match status" value="1"/>
</dbReference>
<dbReference type="PROSITE" id="PS51762">
    <property type="entry name" value="GH16_2"/>
    <property type="match status" value="1"/>
</dbReference>
<feature type="compositionally biased region" description="Low complexity" evidence="6">
    <location>
        <begin position="440"/>
        <end position="453"/>
    </location>
</feature>
<evidence type="ECO:0000256" key="2">
    <source>
        <dbReference type="ARBA" id="ARBA00006865"/>
    </source>
</evidence>
<feature type="compositionally biased region" description="Low complexity" evidence="6">
    <location>
        <begin position="401"/>
        <end position="412"/>
    </location>
</feature>
<organism evidence="9 10">
    <name type="scientific">Blastomyces gilchristii (strain SLH14081)</name>
    <name type="common">Blastomyces dermatitidis</name>
    <dbReference type="NCBI Taxonomy" id="559298"/>
    <lineage>
        <taxon>Eukaryota</taxon>
        <taxon>Fungi</taxon>
        <taxon>Dikarya</taxon>
        <taxon>Ascomycota</taxon>
        <taxon>Pezizomycotina</taxon>
        <taxon>Eurotiomycetes</taxon>
        <taxon>Eurotiomycetidae</taxon>
        <taxon>Onygenales</taxon>
        <taxon>Ajellomycetaceae</taxon>
        <taxon>Blastomyces</taxon>
    </lineage>
</organism>
<dbReference type="GO" id="GO:0009251">
    <property type="term" value="P:glucan catabolic process"/>
    <property type="evidence" value="ECO:0007669"/>
    <property type="project" value="TreeGrafter"/>
</dbReference>
<evidence type="ECO:0000313" key="9">
    <source>
        <dbReference type="EMBL" id="OAT13935.1"/>
    </source>
</evidence>
<dbReference type="AlphaFoldDB" id="A0A179V0V6"/>
<feature type="compositionally biased region" description="Low complexity" evidence="6">
    <location>
        <begin position="372"/>
        <end position="391"/>
    </location>
</feature>
<gene>
    <name evidence="9" type="ORF">BDBG_09044</name>
</gene>
<dbReference type="SMR" id="A0A179V0V6"/>
<evidence type="ECO:0000256" key="6">
    <source>
        <dbReference type="SAM" id="MobiDB-lite"/>
    </source>
</evidence>
<dbReference type="FunFam" id="2.60.120.200:FF:000114">
    <property type="entry name" value="Probable endo-1,3(4)-beta-glucanase NFIA_089530"/>
    <property type="match status" value="1"/>
</dbReference>